<name>A0AAD4I1D0_9PLEO</name>
<organism evidence="6 7">
    <name type="scientific">Alternaria panax</name>
    <dbReference type="NCBI Taxonomy" id="48097"/>
    <lineage>
        <taxon>Eukaryota</taxon>
        <taxon>Fungi</taxon>
        <taxon>Dikarya</taxon>
        <taxon>Ascomycota</taxon>
        <taxon>Pezizomycotina</taxon>
        <taxon>Dothideomycetes</taxon>
        <taxon>Pleosporomycetidae</taxon>
        <taxon>Pleosporales</taxon>
        <taxon>Pleosporineae</taxon>
        <taxon>Pleosporaceae</taxon>
        <taxon>Alternaria</taxon>
        <taxon>Alternaria sect. Panax</taxon>
    </lineage>
</organism>
<dbReference type="InterPro" id="IPR000873">
    <property type="entry name" value="AMP-dep_synth/lig_dom"/>
</dbReference>
<dbReference type="SUPFAM" id="SSF56801">
    <property type="entry name" value="Acetyl-CoA synthetase-like"/>
    <property type="match status" value="1"/>
</dbReference>
<dbReference type="InterPro" id="IPR054710">
    <property type="entry name" value="Tri101-like_N"/>
</dbReference>
<keyword evidence="4" id="KW-0175">Coiled coil</keyword>
<comment type="caution">
    <text evidence="6">The sequence shown here is derived from an EMBL/GenBank/DDBJ whole genome shotgun (WGS) entry which is preliminary data.</text>
</comment>
<dbReference type="Pfam" id="PF00501">
    <property type="entry name" value="AMP-binding"/>
    <property type="match status" value="1"/>
</dbReference>
<protein>
    <recommendedName>
        <fullName evidence="5">Carrier domain-containing protein</fullName>
    </recommendedName>
</protein>
<evidence type="ECO:0000313" key="6">
    <source>
        <dbReference type="EMBL" id="KAG9185430.1"/>
    </source>
</evidence>
<dbReference type="InterPro" id="IPR045851">
    <property type="entry name" value="AMP-bd_C_sf"/>
</dbReference>
<dbReference type="PANTHER" id="PTHR43439">
    <property type="entry name" value="PHENYLACETATE-COENZYME A LIGASE"/>
    <property type="match status" value="1"/>
</dbReference>
<reference evidence="6" key="1">
    <citation type="submission" date="2021-07" db="EMBL/GenBank/DDBJ databases">
        <title>Genome Resource of American Ginseng Black Spot Pathogen Alternaria panax.</title>
        <authorList>
            <person name="Qiu C."/>
            <person name="Wang W."/>
            <person name="Liu Z."/>
        </authorList>
    </citation>
    <scope>NUCLEOTIDE SEQUENCE</scope>
    <source>
        <strain evidence="6">BNCC115425</strain>
    </source>
</reference>
<evidence type="ECO:0000313" key="7">
    <source>
        <dbReference type="Proteomes" id="UP001199106"/>
    </source>
</evidence>
<evidence type="ECO:0000256" key="3">
    <source>
        <dbReference type="ARBA" id="ARBA00022679"/>
    </source>
</evidence>
<dbReference type="Pfam" id="PF22664">
    <property type="entry name" value="TRI-like_N"/>
    <property type="match status" value="1"/>
</dbReference>
<dbReference type="Gene3D" id="1.10.1200.10">
    <property type="entry name" value="ACP-like"/>
    <property type="match status" value="1"/>
</dbReference>
<dbReference type="InterPro" id="IPR036736">
    <property type="entry name" value="ACP-like_sf"/>
</dbReference>
<dbReference type="Pfam" id="PF23562">
    <property type="entry name" value="AMP-binding_C_3"/>
    <property type="match status" value="1"/>
</dbReference>
<dbReference type="AlphaFoldDB" id="A0AAD4I1D0"/>
<dbReference type="Gene3D" id="3.30.300.30">
    <property type="match status" value="1"/>
</dbReference>
<accession>A0AAD4I1D0</accession>
<keyword evidence="3" id="KW-0808">Transferase</keyword>
<dbReference type="InterPro" id="IPR051414">
    <property type="entry name" value="Adenylate-forming_Reductase"/>
</dbReference>
<dbReference type="EMBL" id="JAANER010000011">
    <property type="protein sequence ID" value="KAG9185430.1"/>
    <property type="molecule type" value="Genomic_DNA"/>
</dbReference>
<dbReference type="InterPro" id="IPR042099">
    <property type="entry name" value="ANL_N_sf"/>
</dbReference>
<evidence type="ECO:0000259" key="5">
    <source>
        <dbReference type="PROSITE" id="PS50075"/>
    </source>
</evidence>
<evidence type="ECO:0000256" key="1">
    <source>
        <dbReference type="ARBA" id="ARBA00022450"/>
    </source>
</evidence>
<dbReference type="PANTHER" id="PTHR43439:SF2">
    <property type="entry name" value="ENZYME, PUTATIVE (JCVI)-RELATED"/>
    <property type="match status" value="1"/>
</dbReference>
<feature type="coiled-coil region" evidence="4">
    <location>
        <begin position="607"/>
        <end position="637"/>
    </location>
</feature>
<gene>
    <name evidence="6" type="ORF">G6011_07974</name>
</gene>
<keyword evidence="1" id="KW-0596">Phosphopantetheine</keyword>
<feature type="domain" description="Carrier" evidence="5">
    <location>
        <begin position="533"/>
        <end position="611"/>
    </location>
</feature>
<dbReference type="GO" id="GO:0016740">
    <property type="term" value="F:transferase activity"/>
    <property type="evidence" value="ECO:0007669"/>
    <property type="project" value="UniProtKB-KW"/>
</dbReference>
<evidence type="ECO:0000256" key="2">
    <source>
        <dbReference type="ARBA" id="ARBA00022553"/>
    </source>
</evidence>
<dbReference type="SUPFAM" id="SSF47336">
    <property type="entry name" value="ACP-like"/>
    <property type="match status" value="1"/>
</dbReference>
<keyword evidence="7" id="KW-1185">Reference proteome</keyword>
<dbReference type="Gene3D" id="3.40.50.12780">
    <property type="entry name" value="N-terminal domain of ligase-like"/>
    <property type="match status" value="1"/>
</dbReference>
<dbReference type="Gene3D" id="3.30.559.10">
    <property type="entry name" value="Chloramphenicol acetyltransferase-like domain"/>
    <property type="match status" value="2"/>
</dbReference>
<keyword evidence="2" id="KW-0597">Phosphoprotein</keyword>
<evidence type="ECO:0000256" key="4">
    <source>
        <dbReference type="SAM" id="Coils"/>
    </source>
</evidence>
<dbReference type="PROSITE" id="PS50075">
    <property type="entry name" value="CARRIER"/>
    <property type="match status" value="1"/>
</dbReference>
<dbReference type="Proteomes" id="UP001199106">
    <property type="component" value="Unassembled WGS sequence"/>
</dbReference>
<proteinExistence type="predicted"/>
<dbReference type="PROSITE" id="PS00455">
    <property type="entry name" value="AMP_BINDING"/>
    <property type="match status" value="1"/>
</dbReference>
<dbReference type="Pfam" id="PF00550">
    <property type="entry name" value="PP-binding"/>
    <property type="match status" value="1"/>
</dbReference>
<dbReference type="InterPro" id="IPR009081">
    <property type="entry name" value="PP-bd_ACP"/>
</dbReference>
<sequence length="1127" mass="125675">MDRLAETHPDRIVFSIANTSGDNLEFKNVTAKAFIEAVNKTAWWLYEQVGPSPQVQPIGYIGPHDLRHILLTYACVKVGYATLNLSPKNSTKGALAVLEATQCNIWAKAIEVAMVPLVEDFLPKRSMKLLEIPLLEHLLDAKGTKPFPYTKTFDGAASEPFCYLHTSGSTGVPKPIPWSHGLIGTMDAVRLLPPADGMVPWSYDWKEDDRIYSCFPMCHGAGIIMNILMPALYGLQCVLGPAGVIPNISLIEKLVDCSMINIWSIVPSLVDELGETPDVLAKFQSPPSKFICASGGPVNPASAGKVNDVIRVLNLTGTTEGLFIGNLVVEREDWYWFAFHPYSGFEFKEIEPGVFEHWVHRNEHASLFQGIFHTFPEKNSVNFKDLYRKHPQKPNLWAFTGRNDDLVVLSSGYKIFPQELETIVSMHPAIDGCLVIGSHKTQAGVLIELKDPLKKNQEMADSIWSKIETAMSLSQHTGHLSRDYVIFTQPNKPFIRTDKGTIKRKATLMVYEDQIERLYSSQSREISFKADTSSTSTLQRSVREILALSLPAIWEASADDDFFALGLDSLGVSKAVKSIQEAIKGLDMLAPRHIYANPTLAKFIAVIESMMAKVEGAEAVRKQIKSQESKMQRMIAQRRAHQSFRLNPFGYFSPNHYMSLMFYLPLGADVAFEKVFENMQKGLDRTLELIPALGGKIVRCSEHEIGYKNGELCVAVPPFGAPARTRLVYKNLSNVLPSFDTLRKGDFLLSGFKDEQELSPSTSSPLSNDMLSAQANFVNGGCILAVNLNHSCLDGAGAMIAIKAWAENCRYLQGDTSASCEWYDPESFNHSIPEVLHELEGYARPVEEIDASVWDLLRFPPPDDVLAKQPTKSGAMPLRYTSHAVSSLSAGDRGLDTTLVLIPPEKMQMLKEDIMRDLDEKAVMPSISDIVQALVWRSALRARYSVAKRNGRDFNMDECCVLESLTDGRPYFSSLLPSTYMGSMLFFNRTRRPIEELCSPHTSILDVAHVLRCSAARMTPSLIHDAFSLLQLVPDYSVHSIASMGLDHMHTWVSNMMLFQLNEVNFGERYFANGGSPELMRSPIERQNKVLRFVAIYPLKPDGGLEVAFGTSPEEREMLAQDDDFTN</sequence>
<dbReference type="InterPro" id="IPR023213">
    <property type="entry name" value="CAT-like_dom_sf"/>
</dbReference>
<dbReference type="InterPro" id="IPR020845">
    <property type="entry name" value="AMP-binding_CS"/>
</dbReference>